<dbReference type="InterPro" id="IPR029033">
    <property type="entry name" value="His_PPase_superfam"/>
</dbReference>
<keyword evidence="1" id="KW-0472">Membrane</keyword>
<dbReference type="InterPro" id="IPR033379">
    <property type="entry name" value="Acid_Pase_AS"/>
</dbReference>
<keyword evidence="1" id="KW-1133">Transmembrane helix</keyword>
<dbReference type="GO" id="GO:0016791">
    <property type="term" value="F:phosphatase activity"/>
    <property type="evidence" value="ECO:0007669"/>
    <property type="project" value="UniProtKB-ARBA"/>
</dbReference>
<dbReference type="VEuPathDB" id="VectorBase:LLONM1_009475"/>
<dbReference type="SUPFAM" id="SSF53254">
    <property type="entry name" value="Phosphoglycerate mutase-like"/>
    <property type="match status" value="1"/>
</dbReference>
<sequence>MLNAASLRCVIKDSRTQSSTSLCPRSSIAVIEMRLLVFVLLACVLTIEGAKFTPRILGTRRYGFNRFKNQNFVGREDPDKEVALVHVLFRHGHRTPADTYPNDPYVNETFHP</sequence>
<reference evidence="2" key="1">
    <citation type="submission" date="2020-05" db="UniProtKB">
        <authorList>
            <consortium name="EnsemblMetazoa"/>
        </authorList>
    </citation>
    <scope>IDENTIFICATION</scope>
    <source>
        <strain evidence="2">Jacobina</strain>
    </source>
</reference>
<dbReference type="VEuPathDB" id="VectorBase:LLOJ003905"/>
<keyword evidence="3" id="KW-1185">Reference proteome</keyword>
<evidence type="ECO:0000313" key="2">
    <source>
        <dbReference type="EnsemblMetazoa" id="LLOJ003905-PA"/>
    </source>
</evidence>
<feature type="transmembrane region" description="Helical" evidence="1">
    <location>
        <begin position="28"/>
        <end position="47"/>
    </location>
</feature>
<dbReference type="Proteomes" id="UP000092461">
    <property type="component" value="Unassembled WGS sequence"/>
</dbReference>
<dbReference type="EnsemblMetazoa" id="LLOJ003905-RA">
    <property type="protein sequence ID" value="LLOJ003905-PA"/>
    <property type="gene ID" value="LLOJ003905"/>
</dbReference>
<proteinExistence type="predicted"/>
<dbReference type="AlphaFoldDB" id="A0A1B0CHJ3"/>
<dbReference type="EMBL" id="AJWK01012423">
    <property type="status" value="NOT_ANNOTATED_CDS"/>
    <property type="molecule type" value="Genomic_DNA"/>
</dbReference>
<evidence type="ECO:0000313" key="3">
    <source>
        <dbReference type="Proteomes" id="UP000092461"/>
    </source>
</evidence>
<evidence type="ECO:0000256" key="1">
    <source>
        <dbReference type="SAM" id="Phobius"/>
    </source>
</evidence>
<accession>A0A1B0CHJ3</accession>
<dbReference type="Gene3D" id="3.40.50.1240">
    <property type="entry name" value="Phosphoglycerate mutase-like"/>
    <property type="match status" value="1"/>
</dbReference>
<organism evidence="2 3">
    <name type="scientific">Lutzomyia longipalpis</name>
    <name type="common">Sand fly</name>
    <dbReference type="NCBI Taxonomy" id="7200"/>
    <lineage>
        <taxon>Eukaryota</taxon>
        <taxon>Metazoa</taxon>
        <taxon>Ecdysozoa</taxon>
        <taxon>Arthropoda</taxon>
        <taxon>Hexapoda</taxon>
        <taxon>Insecta</taxon>
        <taxon>Pterygota</taxon>
        <taxon>Neoptera</taxon>
        <taxon>Endopterygota</taxon>
        <taxon>Diptera</taxon>
        <taxon>Nematocera</taxon>
        <taxon>Psychodoidea</taxon>
        <taxon>Psychodidae</taxon>
        <taxon>Lutzomyia</taxon>
        <taxon>Lutzomyia</taxon>
    </lineage>
</organism>
<protein>
    <submittedName>
        <fullName evidence="2">Uncharacterized protein</fullName>
    </submittedName>
</protein>
<name>A0A1B0CHJ3_LUTLO</name>
<dbReference type="PROSITE" id="PS00616">
    <property type="entry name" value="HIS_ACID_PHOSPHAT_1"/>
    <property type="match status" value="1"/>
</dbReference>
<keyword evidence="1" id="KW-0812">Transmembrane</keyword>